<dbReference type="Proteomes" id="UP001218188">
    <property type="component" value="Unassembled WGS sequence"/>
</dbReference>
<comment type="caution">
    <text evidence="2">The sequence shown here is derived from an EMBL/GenBank/DDBJ whole genome shotgun (WGS) entry which is preliminary data.</text>
</comment>
<proteinExistence type="predicted"/>
<feature type="region of interest" description="Disordered" evidence="1">
    <location>
        <begin position="69"/>
        <end position="89"/>
    </location>
</feature>
<accession>A0AAD6S3L2</accession>
<gene>
    <name evidence="2" type="ORF">C8F04DRAFT_1274817</name>
</gene>
<dbReference type="EMBL" id="JARJCM010000257">
    <property type="protein sequence ID" value="KAJ7020599.1"/>
    <property type="molecule type" value="Genomic_DNA"/>
</dbReference>
<name>A0AAD6S3L2_9AGAR</name>
<evidence type="ECO:0000313" key="3">
    <source>
        <dbReference type="Proteomes" id="UP001218188"/>
    </source>
</evidence>
<sequence length="117" mass="12600">MECEVDPLAAYDVVLGSEWASHIRDFVLGLGYRLNDNFDAWSFFSDVRHPLGFSSYSFPPPFSSHPLEATAAAASSGGPSTLSGRASAERRGVDYRYHSAGRLNGLSADNVVLSGNE</sequence>
<keyword evidence="3" id="KW-1185">Reference proteome</keyword>
<evidence type="ECO:0000256" key="1">
    <source>
        <dbReference type="SAM" id="MobiDB-lite"/>
    </source>
</evidence>
<evidence type="ECO:0000313" key="2">
    <source>
        <dbReference type="EMBL" id="KAJ7020599.1"/>
    </source>
</evidence>
<dbReference type="AlphaFoldDB" id="A0AAD6S3L2"/>
<feature type="compositionally biased region" description="Low complexity" evidence="1">
    <location>
        <begin position="69"/>
        <end position="83"/>
    </location>
</feature>
<protein>
    <submittedName>
        <fullName evidence="2">Uncharacterized protein</fullName>
    </submittedName>
</protein>
<reference evidence="2" key="1">
    <citation type="submission" date="2023-03" db="EMBL/GenBank/DDBJ databases">
        <title>Massive genome expansion in bonnet fungi (Mycena s.s.) driven by repeated elements and novel gene families across ecological guilds.</title>
        <authorList>
            <consortium name="Lawrence Berkeley National Laboratory"/>
            <person name="Harder C.B."/>
            <person name="Miyauchi S."/>
            <person name="Viragh M."/>
            <person name="Kuo A."/>
            <person name="Thoen E."/>
            <person name="Andreopoulos B."/>
            <person name="Lu D."/>
            <person name="Skrede I."/>
            <person name="Drula E."/>
            <person name="Henrissat B."/>
            <person name="Morin E."/>
            <person name="Kohler A."/>
            <person name="Barry K."/>
            <person name="LaButti K."/>
            <person name="Morin E."/>
            <person name="Salamov A."/>
            <person name="Lipzen A."/>
            <person name="Mereny Z."/>
            <person name="Hegedus B."/>
            <person name="Baldrian P."/>
            <person name="Stursova M."/>
            <person name="Weitz H."/>
            <person name="Taylor A."/>
            <person name="Grigoriev I.V."/>
            <person name="Nagy L.G."/>
            <person name="Martin F."/>
            <person name="Kauserud H."/>
        </authorList>
    </citation>
    <scope>NUCLEOTIDE SEQUENCE</scope>
    <source>
        <strain evidence="2">CBHHK200</strain>
    </source>
</reference>
<organism evidence="2 3">
    <name type="scientific">Mycena alexandri</name>
    <dbReference type="NCBI Taxonomy" id="1745969"/>
    <lineage>
        <taxon>Eukaryota</taxon>
        <taxon>Fungi</taxon>
        <taxon>Dikarya</taxon>
        <taxon>Basidiomycota</taxon>
        <taxon>Agaricomycotina</taxon>
        <taxon>Agaricomycetes</taxon>
        <taxon>Agaricomycetidae</taxon>
        <taxon>Agaricales</taxon>
        <taxon>Marasmiineae</taxon>
        <taxon>Mycenaceae</taxon>
        <taxon>Mycena</taxon>
    </lineage>
</organism>